<dbReference type="AlphaFoldDB" id="A0A3G9J8D4"/>
<evidence type="ECO:0000313" key="5">
    <source>
        <dbReference type="Proteomes" id="UP000268059"/>
    </source>
</evidence>
<keyword evidence="5" id="KW-1185">Reference proteome</keyword>
<dbReference type="EMBL" id="AP019309">
    <property type="protein sequence ID" value="BBH27457.1"/>
    <property type="molecule type" value="Genomic_DNA"/>
</dbReference>
<organism evidence="4 5">
    <name type="scientific">Intestinibaculum porci</name>
    <dbReference type="NCBI Taxonomy" id="2487118"/>
    <lineage>
        <taxon>Bacteria</taxon>
        <taxon>Bacillati</taxon>
        <taxon>Bacillota</taxon>
        <taxon>Erysipelotrichia</taxon>
        <taxon>Erysipelotrichales</taxon>
        <taxon>Erysipelotrichaceae</taxon>
        <taxon>Intestinibaculum</taxon>
    </lineage>
</organism>
<dbReference type="PANTHER" id="PTHR30595">
    <property type="entry name" value="GLPR-RELATED TRANSCRIPTIONAL REPRESSOR"/>
    <property type="match status" value="1"/>
</dbReference>
<reference evidence="4 5" key="1">
    <citation type="submission" date="2018-11" db="EMBL/GenBank/DDBJ databases">
        <title>Novel Erysipelotrichaceae bacterium isolated from small intestine of a swine.</title>
        <authorList>
            <person name="Kim J.S."/>
            <person name="Choe H."/>
            <person name="Lee Y.R."/>
            <person name="Kim K.M."/>
            <person name="Park D.S."/>
        </authorList>
    </citation>
    <scope>NUCLEOTIDE SEQUENCE [LARGE SCALE GENOMIC DNA]</scope>
    <source>
        <strain evidence="4 5">SG0102</strain>
    </source>
</reference>
<dbReference type="Proteomes" id="UP000268059">
    <property type="component" value="Chromosome"/>
</dbReference>
<feature type="domain" description="Filamentation induced by cAMP protein Fic-like C-terminal" evidence="3">
    <location>
        <begin position="448"/>
        <end position="476"/>
    </location>
</feature>
<evidence type="ECO:0000313" key="4">
    <source>
        <dbReference type="EMBL" id="BBH27457.1"/>
    </source>
</evidence>
<dbReference type="Pfam" id="PF13749">
    <property type="entry name" value="HATPase_c_4"/>
    <property type="match status" value="1"/>
</dbReference>
<dbReference type="PANTHER" id="PTHR30595:SF6">
    <property type="entry name" value="SCHLAFEN ALBA-2 DOMAIN-CONTAINING PROTEIN"/>
    <property type="match status" value="1"/>
</dbReference>
<dbReference type="RefSeq" id="WP_125120177.1">
    <property type="nucleotide sequence ID" value="NZ_AP019309.1"/>
</dbReference>
<evidence type="ECO:0000259" key="2">
    <source>
        <dbReference type="Pfam" id="PF04326"/>
    </source>
</evidence>
<feature type="coiled-coil region" evidence="1">
    <location>
        <begin position="147"/>
        <end position="198"/>
    </location>
</feature>
<dbReference type="Pfam" id="PF04326">
    <property type="entry name" value="SLFN_AlbA_2"/>
    <property type="match status" value="1"/>
</dbReference>
<dbReference type="InterPro" id="IPR038461">
    <property type="entry name" value="Schlafen_AlbA_2_dom_sf"/>
</dbReference>
<sequence length="478" mass="54874">MQEQEAVSLIREIQRKKSEWQTIELKSCNLGFPHRIYDTLSSFSNQDDGGTILFGIDENKDYEVVGVYDPADCQKRITEACNQMEPKVCALITVAEIDGKNIVTAEIPGVSFAKRPVFYIGKGRLKGSYVRVGDADEPMSEYEVYSYEAFRNRIRDELRTINEANSDFFKSSQINTYLNRVKNQRKNLAENCSDQEILELMGVTKDGKPTIAGIMTFFIYPQAYFPQYCITAIVVPGYQIGDIGTNEERFLDNERITGTISDMLESAVSFVTRNTRIKTIIDEEGKRFDQREYPLKAVREAILNMLIHRDYSIYTENIPSSIEIYKDRIVFRNCGGLFGAASINLLGRIRPETRNPALAGMLELLGITENRYSGIPTIYNELNKAGLPKPEFNMKHGEFTVTFYNSYPQEEIHINRVDIFQSIIDFCKKPRSRKEITEFVNQTPAYVMRKYINPLLEQGKLKRTLPDKPKSSKQKFYS</sequence>
<gene>
    <name evidence="4" type="ORF">SG0102_23910</name>
</gene>
<dbReference type="Gene3D" id="3.30.950.30">
    <property type="entry name" value="Schlafen, AAA domain"/>
    <property type="match status" value="1"/>
</dbReference>
<evidence type="ECO:0000259" key="3">
    <source>
        <dbReference type="Pfam" id="PF21247"/>
    </source>
</evidence>
<evidence type="ECO:0000256" key="1">
    <source>
        <dbReference type="SAM" id="Coils"/>
    </source>
</evidence>
<dbReference type="KEGG" id="ebm:SG0102_23910"/>
<dbReference type="InterPro" id="IPR007421">
    <property type="entry name" value="Schlafen_AlbA_2_dom"/>
</dbReference>
<dbReference type="OrthoDB" id="9807907at2"/>
<dbReference type="Pfam" id="PF21247">
    <property type="entry name" value="Fic-like_C"/>
    <property type="match status" value="1"/>
</dbReference>
<name>A0A3G9J8D4_9FIRM</name>
<keyword evidence="1" id="KW-0175">Coiled coil</keyword>
<dbReference type="Gene3D" id="3.30.565.60">
    <property type="match status" value="1"/>
</dbReference>
<accession>A0A3G9J8D4</accession>
<protein>
    <submittedName>
        <fullName evidence="4">Dihydroorotate dehydrogenase</fullName>
    </submittedName>
</protein>
<dbReference type="InterPro" id="IPR049514">
    <property type="entry name" value="Fic-like_C"/>
</dbReference>
<dbReference type="InParanoid" id="A0A3G9J8D4"/>
<feature type="domain" description="Schlafen AlbA-2" evidence="2">
    <location>
        <begin position="19"/>
        <end position="140"/>
    </location>
</feature>
<proteinExistence type="predicted"/>
<dbReference type="InterPro" id="IPR038475">
    <property type="entry name" value="RecG_C_sf"/>
</dbReference>